<accession>A0ABP1DJA0</accession>
<name>A0ABP1DJA0_9APHY</name>
<dbReference type="EMBL" id="OZ037947">
    <property type="protein sequence ID" value="CAL1707886.1"/>
    <property type="molecule type" value="Genomic_DNA"/>
</dbReference>
<sequence length="128" mass="14473">MIMPVFSHPLPMESSKDNFELVARSTLNKTAPRSLEYMANLDQAPEINIASQLTTKADPLLLRRYRNKRFDWRNFSPWSPFLGCGDSCPSSKSNEPHSHSSCTPSGTHSKKSRTKQNTPYPFVTEDPS</sequence>
<dbReference type="Proteomes" id="UP001497453">
    <property type="component" value="Chromosome 4"/>
</dbReference>
<evidence type="ECO:0000313" key="2">
    <source>
        <dbReference type="EMBL" id="CAL1707886.1"/>
    </source>
</evidence>
<organism evidence="2 3">
    <name type="scientific">Somion occarium</name>
    <dbReference type="NCBI Taxonomy" id="3059160"/>
    <lineage>
        <taxon>Eukaryota</taxon>
        <taxon>Fungi</taxon>
        <taxon>Dikarya</taxon>
        <taxon>Basidiomycota</taxon>
        <taxon>Agaricomycotina</taxon>
        <taxon>Agaricomycetes</taxon>
        <taxon>Polyporales</taxon>
        <taxon>Cerrenaceae</taxon>
        <taxon>Somion</taxon>
    </lineage>
</organism>
<reference evidence="3" key="1">
    <citation type="submission" date="2024-04" db="EMBL/GenBank/DDBJ databases">
        <authorList>
            <person name="Shaw F."/>
            <person name="Minotto A."/>
        </authorList>
    </citation>
    <scope>NUCLEOTIDE SEQUENCE [LARGE SCALE GENOMIC DNA]</scope>
</reference>
<evidence type="ECO:0000256" key="1">
    <source>
        <dbReference type="SAM" id="MobiDB-lite"/>
    </source>
</evidence>
<proteinExistence type="predicted"/>
<feature type="region of interest" description="Disordered" evidence="1">
    <location>
        <begin position="87"/>
        <end position="128"/>
    </location>
</feature>
<evidence type="ECO:0000313" key="3">
    <source>
        <dbReference type="Proteomes" id="UP001497453"/>
    </source>
</evidence>
<gene>
    <name evidence="2" type="ORF">GFSPODELE1_LOCUS6580</name>
</gene>
<protein>
    <submittedName>
        <fullName evidence="2">Uncharacterized protein</fullName>
    </submittedName>
</protein>
<keyword evidence="3" id="KW-1185">Reference proteome</keyword>